<dbReference type="SUPFAM" id="SSF47954">
    <property type="entry name" value="Cyclin-like"/>
    <property type="match status" value="1"/>
</dbReference>
<proteinExistence type="predicted"/>
<comment type="caution">
    <text evidence="1">The sequence shown here is derived from an EMBL/GenBank/DDBJ whole genome shotgun (WGS) entry which is preliminary data.</text>
</comment>
<accession>A0ABQ5JYS6</accession>
<dbReference type="InterPro" id="IPR036915">
    <property type="entry name" value="Cyclin-like_sf"/>
</dbReference>
<organism evidence="1 2">
    <name type="scientific">Aduncisulcus paluster</name>
    <dbReference type="NCBI Taxonomy" id="2918883"/>
    <lineage>
        <taxon>Eukaryota</taxon>
        <taxon>Metamonada</taxon>
        <taxon>Carpediemonas-like organisms</taxon>
        <taxon>Aduncisulcus</taxon>
    </lineage>
</organism>
<dbReference type="EMBL" id="BQXS01012427">
    <property type="protein sequence ID" value="GKT22821.1"/>
    <property type="molecule type" value="Genomic_DNA"/>
</dbReference>
<evidence type="ECO:0000313" key="2">
    <source>
        <dbReference type="Proteomes" id="UP001057375"/>
    </source>
</evidence>
<keyword evidence="2" id="KW-1185">Reference proteome</keyword>
<evidence type="ECO:0000313" key="1">
    <source>
        <dbReference type="EMBL" id="GKT22821.1"/>
    </source>
</evidence>
<protein>
    <recommendedName>
        <fullName evidence="3">Cyclin N-terminal domain-containing protein</fullName>
    </recommendedName>
</protein>
<gene>
    <name evidence="1" type="ORF">ADUPG1_012233</name>
</gene>
<dbReference type="Proteomes" id="UP001057375">
    <property type="component" value="Unassembled WGS sequence"/>
</dbReference>
<sequence length="296" mass="33872">MVVIYKELFTKIMDLCEEKQIRKPICFCALTLYLTLCTKSRDRCSSDGRDPTLITKYEFAPDISHQIAILAALSISSKALESNNINKITPSYLSSYLGKETVTASQITTAELFILRSCKWNLKTHSKIQQEIFRLSKFPYFVLRFGQILPHMWNVLTIVFHDDPRCLLRISLVRIPQVLVISVISIIIYGDRVGERIEAIKTMCESHLRASSHKKSKDGDVMIKDRPIKPPSSPGSSFVCHAAMHELCKIIDTAIEREVTLPVDTVHLLYIQSVHRMLQSVVRRVEQNRRSKKVIL</sequence>
<reference evidence="1" key="1">
    <citation type="submission" date="2022-03" db="EMBL/GenBank/DDBJ databases">
        <title>Draft genome sequence of Aduncisulcus paluster, a free-living microaerophilic Fornicata.</title>
        <authorList>
            <person name="Yuyama I."/>
            <person name="Kume K."/>
            <person name="Tamura T."/>
            <person name="Inagaki Y."/>
            <person name="Hashimoto T."/>
        </authorList>
    </citation>
    <scope>NUCLEOTIDE SEQUENCE</scope>
    <source>
        <strain evidence="1">NY0171</strain>
    </source>
</reference>
<name>A0ABQ5JYS6_9EUKA</name>
<evidence type="ECO:0008006" key="3">
    <source>
        <dbReference type="Google" id="ProtNLM"/>
    </source>
</evidence>